<feature type="binding site" evidence="4">
    <location>
        <position position="8"/>
    </location>
    <ligand>
        <name>a divalent metal cation</name>
        <dbReference type="ChEBI" id="CHEBI:60240"/>
        <label>1</label>
    </ligand>
</feature>
<dbReference type="AlphaFoldDB" id="A0A853H7Z3"/>
<dbReference type="PROSITE" id="PS01137">
    <property type="entry name" value="TATD_1"/>
    <property type="match status" value="1"/>
</dbReference>
<dbReference type="Proteomes" id="UP000554144">
    <property type="component" value="Unassembled WGS sequence"/>
</dbReference>
<dbReference type="PIRSF" id="PIRSF005902">
    <property type="entry name" value="DNase_TatD"/>
    <property type="match status" value="1"/>
</dbReference>
<dbReference type="RefSeq" id="WP_130039719.1">
    <property type="nucleotide sequence ID" value="NZ_JACCEV010000002.1"/>
</dbReference>
<dbReference type="PANTHER" id="PTHR46124">
    <property type="entry name" value="D-AMINOACYL-TRNA DEACYLASE"/>
    <property type="match status" value="1"/>
</dbReference>
<feature type="binding site" evidence="4">
    <location>
        <position position="96"/>
    </location>
    <ligand>
        <name>a divalent metal cation</name>
        <dbReference type="ChEBI" id="CHEBI:60240"/>
        <label>1</label>
    </ligand>
</feature>
<dbReference type="CDD" id="cd01310">
    <property type="entry name" value="TatD_DNAse"/>
    <property type="match status" value="1"/>
</dbReference>
<dbReference type="PANTHER" id="PTHR46124:SF2">
    <property type="entry name" value="D-AMINOACYL-TRNA DEACYLASE"/>
    <property type="match status" value="1"/>
</dbReference>
<dbReference type="Gene3D" id="3.20.20.140">
    <property type="entry name" value="Metal-dependent hydrolases"/>
    <property type="match status" value="1"/>
</dbReference>
<name>A0A853H7Z3_9BURK</name>
<feature type="binding site" evidence="4">
    <location>
        <position position="159"/>
    </location>
    <ligand>
        <name>a divalent metal cation</name>
        <dbReference type="ChEBI" id="CHEBI:60240"/>
        <label>2</label>
    </ligand>
</feature>
<evidence type="ECO:0000256" key="4">
    <source>
        <dbReference type="PIRSR" id="PIRSR005902-1"/>
    </source>
</evidence>
<dbReference type="OrthoDB" id="9810005at2"/>
<gene>
    <name evidence="5" type="ORF">H0A62_11305</name>
</gene>
<evidence type="ECO:0000313" key="5">
    <source>
        <dbReference type="EMBL" id="NYT86194.1"/>
    </source>
</evidence>
<comment type="similarity">
    <text evidence="1">Belongs to the metallo-dependent hydrolases superfamily. TatD-type hydrolase family.</text>
</comment>
<comment type="caution">
    <text evidence="5">The sequence shown here is derived from an EMBL/GenBank/DDBJ whole genome shotgun (WGS) entry which is preliminary data.</text>
</comment>
<evidence type="ECO:0000256" key="2">
    <source>
        <dbReference type="ARBA" id="ARBA00022723"/>
    </source>
</evidence>
<dbReference type="InterPro" id="IPR018228">
    <property type="entry name" value="DNase_TatD-rel_CS"/>
</dbReference>
<protein>
    <submittedName>
        <fullName evidence="5">TatD family hydrolase</fullName>
    </submittedName>
</protein>
<dbReference type="SUPFAM" id="SSF51556">
    <property type="entry name" value="Metallo-dependent hydrolases"/>
    <property type="match status" value="1"/>
</dbReference>
<accession>A0A853H7Z3</accession>
<dbReference type="GO" id="GO:0016788">
    <property type="term" value="F:hydrolase activity, acting on ester bonds"/>
    <property type="evidence" value="ECO:0007669"/>
    <property type="project" value="InterPro"/>
</dbReference>
<keyword evidence="6" id="KW-1185">Reference proteome</keyword>
<sequence length="272" mass="29577">MLIDTHCHLDAAEFAADRAAVIERAGEQGVGAIVIPAVSRANLDTVRDLAHSFRGGCYALGIHPICVPDAQDSDLDVLESCIVASLDDSRFVAIGEIGLDFFLPRLKEPEMRAKQEMFYRAQLELAQRYGLPVILHVRRSQDILLKHLRACKPIGGIGHAFNGSFQQAQQFIEHGFALGFGGAMTFPRALQIRRLAAQLPLEALVLETDAPDIPPAWLGEPGKSTARNEPAEVAGIATHMAQLRGLTRMDMIQATAANARRVMPRLSAALKS</sequence>
<dbReference type="InterPro" id="IPR001130">
    <property type="entry name" value="TatD-like"/>
</dbReference>
<proteinExistence type="inferred from homology"/>
<organism evidence="5 6">
    <name type="scientific">Pollutimonas harenae</name>
    <dbReference type="NCBI Taxonomy" id="657015"/>
    <lineage>
        <taxon>Bacteria</taxon>
        <taxon>Pseudomonadati</taxon>
        <taxon>Pseudomonadota</taxon>
        <taxon>Betaproteobacteria</taxon>
        <taxon>Burkholderiales</taxon>
        <taxon>Alcaligenaceae</taxon>
        <taxon>Pollutimonas</taxon>
    </lineage>
</organism>
<dbReference type="GO" id="GO:0046872">
    <property type="term" value="F:metal ion binding"/>
    <property type="evidence" value="ECO:0007669"/>
    <property type="project" value="UniProtKB-KW"/>
</dbReference>
<dbReference type="PROSITE" id="PS01091">
    <property type="entry name" value="TATD_3"/>
    <property type="match status" value="1"/>
</dbReference>
<feature type="binding site" evidence="4">
    <location>
        <position position="136"/>
    </location>
    <ligand>
        <name>a divalent metal cation</name>
        <dbReference type="ChEBI" id="CHEBI:60240"/>
        <label>2</label>
    </ligand>
</feature>
<evidence type="ECO:0000313" key="6">
    <source>
        <dbReference type="Proteomes" id="UP000554144"/>
    </source>
</evidence>
<dbReference type="EMBL" id="JACCEV010000002">
    <property type="protein sequence ID" value="NYT86194.1"/>
    <property type="molecule type" value="Genomic_DNA"/>
</dbReference>
<feature type="binding site" evidence="4">
    <location>
        <position position="209"/>
    </location>
    <ligand>
        <name>a divalent metal cation</name>
        <dbReference type="ChEBI" id="CHEBI:60240"/>
        <label>1</label>
    </ligand>
</feature>
<keyword evidence="3 5" id="KW-0378">Hydrolase</keyword>
<reference evidence="5 6" key="1">
    <citation type="submission" date="2020-07" db="EMBL/GenBank/DDBJ databases">
        <title>Taxonomic revisions and descriptions of new bacterial species based on genomic comparisons in the high-G+C-content subgroup of the family Alcaligenaceae.</title>
        <authorList>
            <person name="Szabo A."/>
            <person name="Felfoldi T."/>
        </authorList>
    </citation>
    <scope>NUCLEOTIDE SEQUENCE [LARGE SCALE GENOMIC DNA]</scope>
    <source>
        <strain evidence="5 6">DSM 25667</strain>
    </source>
</reference>
<feature type="binding site" evidence="4">
    <location>
        <position position="6"/>
    </location>
    <ligand>
        <name>a divalent metal cation</name>
        <dbReference type="ChEBI" id="CHEBI:60240"/>
        <label>1</label>
    </ligand>
</feature>
<evidence type="ECO:0000256" key="3">
    <source>
        <dbReference type="ARBA" id="ARBA00022801"/>
    </source>
</evidence>
<dbReference type="FunFam" id="3.20.20.140:FF:000005">
    <property type="entry name" value="TatD family hydrolase"/>
    <property type="match status" value="1"/>
</dbReference>
<dbReference type="Pfam" id="PF01026">
    <property type="entry name" value="TatD_DNase"/>
    <property type="match status" value="1"/>
</dbReference>
<evidence type="ECO:0000256" key="1">
    <source>
        <dbReference type="ARBA" id="ARBA00009275"/>
    </source>
</evidence>
<keyword evidence="2 4" id="KW-0479">Metal-binding</keyword>
<dbReference type="InterPro" id="IPR032466">
    <property type="entry name" value="Metal_Hydrolase"/>
</dbReference>